<sequence>MNYSPTLLFPFLQTLTPDPDYPMQSSPYAASDQLNSSLGMGQSWEAVPSRFHKVYDVQPSFYPTPELYFPPSPSDRSSSSLSEFSQISYPQYVVCNAPLVAPIPLPYHSPTFLQFELPDSDQDLSHPPYTSRQSSKRKRDPEEQCEGVSTQSKRRTLVLPLGAGRIAKKPFIAAPNTRRLDHHRTSP</sequence>
<keyword evidence="3" id="KW-1185">Reference proteome</keyword>
<dbReference type="EMBL" id="ML213592">
    <property type="protein sequence ID" value="TFK42739.1"/>
    <property type="molecule type" value="Genomic_DNA"/>
</dbReference>
<organism evidence="2 3">
    <name type="scientific">Crucibulum laeve</name>
    <dbReference type="NCBI Taxonomy" id="68775"/>
    <lineage>
        <taxon>Eukaryota</taxon>
        <taxon>Fungi</taxon>
        <taxon>Dikarya</taxon>
        <taxon>Basidiomycota</taxon>
        <taxon>Agaricomycotina</taxon>
        <taxon>Agaricomycetes</taxon>
        <taxon>Agaricomycetidae</taxon>
        <taxon>Agaricales</taxon>
        <taxon>Agaricineae</taxon>
        <taxon>Nidulariaceae</taxon>
        <taxon>Crucibulum</taxon>
    </lineage>
</organism>
<dbReference type="Proteomes" id="UP000308652">
    <property type="component" value="Unassembled WGS sequence"/>
</dbReference>
<accession>A0A5C3MBD9</accession>
<dbReference type="OrthoDB" id="3029761at2759"/>
<evidence type="ECO:0000313" key="2">
    <source>
        <dbReference type="EMBL" id="TFK42739.1"/>
    </source>
</evidence>
<evidence type="ECO:0000256" key="1">
    <source>
        <dbReference type="SAM" id="MobiDB-lite"/>
    </source>
</evidence>
<proteinExistence type="predicted"/>
<gene>
    <name evidence="2" type="ORF">BDQ12DRAFT_719584</name>
</gene>
<protein>
    <submittedName>
        <fullName evidence="2">Uncharacterized protein</fullName>
    </submittedName>
</protein>
<evidence type="ECO:0000313" key="3">
    <source>
        <dbReference type="Proteomes" id="UP000308652"/>
    </source>
</evidence>
<name>A0A5C3MBD9_9AGAR</name>
<reference evidence="2 3" key="1">
    <citation type="journal article" date="2019" name="Nat. Ecol. Evol.">
        <title>Megaphylogeny resolves global patterns of mushroom evolution.</title>
        <authorList>
            <person name="Varga T."/>
            <person name="Krizsan K."/>
            <person name="Foldi C."/>
            <person name="Dima B."/>
            <person name="Sanchez-Garcia M."/>
            <person name="Sanchez-Ramirez S."/>
            <person name="Szollosi G.J."/>
            <person name="Szarkandi J.G."/>
            <person name="Papp V."/>
            <person name="Albert L."/>
            <person name="Andreopoulos W."/>
            <person name="Angelini C."/>
            <person name="Antonin V."/>
            <person name="Barry K.W."/>
            <person name="Bougher N.L."/>
            <person name="Buchanan P."/>
            <person name="Buyck B."/>
            <person name="Bense V."/>
            <person name="Catcheside P."/>
            <person name="Chovatia M."/>
            <person name="Cooper J."/>
            <person name="Damon W."/>
            <person name="Desjardin D."/>
            <person name="Finy P."/>
            <person name="Geml J."/>
            <person name="Haridas S."/>
            <person name="Hughes K."/>
            <person name="Justo A."/>
            <person name="Karasinski D."/>
            <person name="Kautmanova I."/>
            <person name="Kiss B."/>
            <person name="Kocsube S."/>
            <person name="Kotiranta H."/>
            <person name="LaButti K.M."/>
            <person name="Lechner B.E."/>
            <person name="Liimatainen K."/>
            <person name="Lipzen A."/>
            <person name="Lukacs Z."/>
            <person name="Mihaltcheva S."/>
            <person name="Morgado L.N."/>
            <person name="Niskanen T."/>
            <person name="Noordeloos M.E."/>
            <person name="Ohm R.A."/>
            <person name="Ortiz-Santana B."/>
            <person name="Ovrebo C."/>
            <person name="Racz N."/>
            <person name="Riley R."/>
            <person name="Savchenko A."/>
            <person name="Shiryaev A."/>
            <person name="Soop K."/>
            <person name="Spirin V."/>
            <person name="Szebenyi C."/>
            <person name="Tomsovsky M."/>
            <person name="Tulloss R.E."/>
            <person name="Uehling J."/>
            <person name="Grigoriev I.V."/>
            <person name="Vagvolgyi C."/>
            <person name="Papp T."/>
            <person name="Martin F.M."/>
            <person name="Miettinen O."/>
            <person name="Hibbett D.S."/>
            <person name="Nagy L.G."/>
        </authorList>
    </citation>
    <scope>NUCLEOTIDE SEQUENCE [LARGE SCALE GENOMIC DNA]</scope>
    <source>
        <strain evidence="2 3">CBS 166.37</strain>
    </source>
</reference>
<feature type="region of interest" description="Disordered" evidence="1">
    <location>
        <begin position="118"/>
        <end position="161"/>
    </location>
</feature>
<dbReference type="AlphaFoldDB" id="A0A5C3MBD9"/>